<reference evidence="2" key="2">
    <citation type="submission" date="2023-05" db="EMBL/GenBank/DDBJ databases">
        <authorList>
            <person name="Schelkunov M.I."/>
        </authorList>
    </citation>
    <scope>NUCLEOTIDE SEQUENCE</scope>
    <source>
        <strain evidence="2">Hsosn_3</strain>
        <tissue evidence="2">Leaf</tissue>
    </source>
</reference>
<evidence type="ECO:0000256" key="1">
    <source>
        <dbReference type="SAM" id="MobiDB-lite"/>
    </source>
</evidence>
<reference evidence="2" key="1">
    <citation type="submission" date="2023-02" db="EMBL/GenBank/DDBJ databases">
        <title>Genome of toxic invasive species Heracleum sosnowskyi carries increased number of genes despite the absence of recent whole-genome duplications.</title>
        <authorList>
            <person name="Schelkunov M."/>
            <person name="Shtratnikova V."/>
            <person name="Makarenko M."/>
            <person name="Klepikova A."/>
            <person name="Omelchenko D."/>
            <person name="Novikova G."/>
            <person name="Obukhova E."/>
            <person name="Bogdanov V."/>
            <person name="Penin A."/>
            <person name="Logacheva M."/>
        </authorList>
    </citation>
    <scope>NUCLEOTIDE SEQUENCE</scope>
    <source>
        <strain evidence="2">Hsosn_3</strain>
        <tissue evidence="2">Leaf</tissue>
    </source>
</reference>
<organism evidence="2 3">
    <name type="scientific">Heracleum sosnowskyi</name>
    <dbReference type="NCBI Taxonomy" id="360622"/>
    <lineage>
        <taxon>Eukaryota</taxon>
        <taxon>Viridiplantae</taxon>
        <taxon>Streptophyta</taxon>
        <taxon>Embryophyta</taxon>
        <taxon>Tracheophyta</taxon>
        <taxon>Spermatophyta</taxon>
        <taxon>Magnoliopsida</taxon>
        <taxon>eudicotyledons</taxon>
        <taxon>Gunneridae</taxon>
        <taxon>Pentapetalae</taxon>
        <taxon>asterids</taxon>
        <taxon>campanulids</taxon>
        <taxon>Apiales</taxon>
        <taxon>Apiaceae</taxon>
        <taxon>Apioideae</taxon>
        <taxon>apioid superclade</taxon>
        <taxon>Tordylieae</taxon>
        <taxon>Tordyliinae</taxon>
        <taxon>Heracleum</taxon>
    </lineage>
</organism>
<proteinExistence type="predicted"/>
<feature type="region of interest" description="Disordered" evidence="1">
    <location>
        <begin position="1"/>
        <end position="43"/>
    </location>
</feature>
<name>A0AAD8HWA5_9APIA</name>
<accession>A0AAD8HWA5</accession>
<evidence type="ECO:0000313" key="2">
    <source>
        <dbReference type="EMBL" id="KAK1373180.1"/>
    </source>
</evidence>
<sequence length="144" mass="16771">MDQLALQNLTITDSLSPPTTAYKPRIQDHDPSPKLSEEESHRREHLNNLLRQLYGPSKTSRSSMLANPQPSYDLSIEERMKIVQLRALQRVRGSLNCPRKTLSRLLRDMAKRKPEHRDKLLLANLYIQQRKNKEDVLSIINSLY</sequence>
<feature type="compositionally biased region" description="Basic and acidic residues" evidence="1">
    <location>
        <begin position="25"/>
        <end position="43"/>
    </location>
</feature>
<dbReference type="AlphaFoldDB" id="A0AAD8HWA5"/>
<gene>
    <name evidence="2" type="ORF">POM88_029373</name>
</gene>
<protein>
    <submittedName>
        <fullName evidence="2">Uncharacterized protein</fullName>
    </submittedName>
</protein>
<feature type="compositionally biased region" description="Polar residues" evidence="1">
    <location>
        <begin position="1"/>
        <end position="19"/>
    </location>
</feature>
<dbReference type="EMBL" id="JAUIZM010000007">
    <property type="protein sequence ID" value="KAK1373180.1"/>
    <property type="molecule type" value="Genomic_DNA"/>
</dbReference>
<dbReference type="Proteomes" id="UP001237642">
    <property type="component" value="Unassembled WGS sequence"/>
</dbReference>
<keyword evidence="3" id="KW-1185">Reference proteome</keyword>
<evidence type="ECO:0000313" key="3">
    <source>
        <dbReference type="Proteomes" id="UP001237642"/>
    </source>
</evidence>
<comment type="caution">
    <text evidence="2">The sequence shown here is derived from an EMBL/GenBank/DDBJ whole genome shotgun (WGS) entry which is preliminary data.</text>
</comment>